<gene>
    <name evidence="1" type="ORF">F4562_005297</name>
</gene>
<name>A0A7W9MIQ2_9ACTN</name>
<dbReference type="EMBL" id="JACHMP010000001">
    <property type="protein sequence ID" value="MBB5822235.1"/>
    <property type="molecule type" value="Genomic_DNA"/>
</dbReference>
<keyword evidence="2" id="KW-1185">Reference proteome</keyword>
<dbReference type="Proteomes" id="UP000540685">
    <property type="component" value="Unassembled WGS sequence"/>
</dbReference>
<reference evidence="1 2" key="1">
    <citation type="submission" date="2020-08" db="EMBL/GenBank/DDBJ databases">
        <title>Sequencing the genomes of 1000 actinobacteria strains.</title>
        <authorList>
            <person name="Klenk H.-P."/>
        </authorList>
    </citation>
    <scope>NUCLEOTIDE SEQUENCE [LARGE SCALE GENOMIC DNA]</scope>
    <source>
        <strain evidence="1 2">DSM 46887</strain>
    </source>
</reference>
<evidence type="ECO:0000313" key="2">
    <source>
        <dbReference type="Proteomes" id="UP000540685"/>
    </source>
</evidence>
<protein>
    <submittedName>
        <fullName evidence="1">Uncharacterized protein</fullName>
    </submittedName>
</protein>
<dbReference type="RefSeq" id="WP_184544493.1">
    <property type="nucleotide sequence ID" value="NZ_JACHMP010000001.1"/>
</dbReference>
<dbReference type="AlphaFoldDB" id="A0A7W9MIQ2"/>
<proteinExistence type="predicted"/>
<organism evidence="1 2">
    <name type="scientific">Streptosporangium becharense</name>
    <dbReference type="NCBI Taxonomy" id="1816182"/>
    <lineage>
        <taxon>Bacteria</taxon>
        <taxon>Bacillati</taxon>
        <taxon>Actinomycetota</taxon>
        <taxon>Actinomycetes</taxon>
        <taxon>Streptosporangiales</taxon>
        <taxon>Streptosporangiaceae</taxon>
        <taxon>Streptosporangium</taxon>
    </lineage>
</organism>
<comment type="caution">
    <text evidence="1">The sequence shown here is derived from an EMBL/GenBank/DDBJ whole genome shotgun (WGS) entry which is preliminary data.</text>
</comment>
<sequence>MSRDGALGLHWRDADRLVFHAVPPKAESPRLVMLDVRRPGTDLLAVETLHTMETFGDGTALTLPGRTRMVVSQVGTSRDRDQGIVVVEPPAKRPTGSVFASGCGGIAAFTLDPSGRYLLVGVDNQAGMLVGDPPEPACGDAPPYELFRVDLQGRSGSTVSNTYRHGDVPSLDLPRVRVWQGERALYDIAW</sequence>
<accession>A0A7W9MIQ2</accession>
<evidence type="ECO:0000313" key="1">
    <source>
        <dbReference type="EMBL" id="MBB5822235.1"/>
    </source>
</evidence>